<organism evidence="1 2">
    <name type="scientific">Candidatus Sulfurimonas marisnigri</name>
    <dbReference type="NCBI Taxonomy" id="2740405"/>
    <lineage>
        <taxon>Bacteria</taxon>
        <taxon>Pseudomonadati</taxon>
        <taxon>Campylobacterota</taxon>
        <taxon>Epsilonproteobacteria</taxon>
        <taxon>Campylobacterales</taxon>
        <taxon>Sulfurimonadaceae</taxon>
        <taxon>Sulfurimonas</taxon>
    </lineage>
</organism>
<reference evidence="1 2" key="1">
    <citation type="submission" date="2020-05" db="EMBL/GenBank/DDBJ databases">
        <title>Sulfurimonas marisnigri, sp. nov., and Sulfurimonas baltica, sp. nov., manganese oxide reducing chemolithoautotrophs of the class Epsilonproteobacteria isolated from the pelagic redoxclines of the Black and Baltic Seas and emended description of the genus Sulfurimonas.</title>
        <authorList>
            <person name="Henkel J.V."/>
            <person name="Laudan C."/>
            <person name="Werner J."/>
            <person name="Neu T."/>
            <person name="Plewe S."/>
            <person name="Sproer C."/>
            <person name="Bunk B."/>
            <person name="Schulz-Vogt H.N."/>
        </authorList>
    </citation>
    <scope>NUCLEOTIDE SEQUENCE [LARGE SCALE GENOMIC DNA]</scope>
    <source>
        <strain evidence="1 2">SoZ1</strain>
    </source>
</reference>
<protein>
    <submittedName>
        <fullName evidence="1">Uncharacterized protein</fullName>
    </submittedName>
</protein>
<keyword evidence="2" id="KW-1185">Reference proteome</keyword>
<dbReference type="Proteomes" id="UP000593836">
    <property type="component" value="Chromosome"/>
</dbReference>
<name>A0A7S7M2S0_9BACT</name>
<proteinExistence type="predicted"/>
<sequence length="84" mass="9570">MAIYTSNGKELLNVEYDDIVEINDTVDGMRVISKDVRGDEYAVFMLELNGNICCYVFDEVFVIGRVSGFETLNDAIQAWKNHEI</sequence>
<evidence type="ECO:0000313" key="1">
    <source>
        <dbReference type="EMBL" id="QOY55533.1"/>
    </source>
</evidence>
<dbReference type="KEGG" id="smas:HUE87_04670"/>
<gene>
    <name evidence="1" type="ORF">HUE87_04670</name>
</gene>
<accession>A0A7S7M2S0</accession>
<dbReference type="RefSeq" id="WP_194367572.1">
    <property type="nucleotide sequence ID" value="NZ_CP054493.1"/>
</dbReference>
<dbReference type="AlphaFoldDB" id="A0A7S7M2S0"/>
<dbReference type="EMBL" id="CP054493">
    <property type="protein sequence ID" value="QOY55533.1"/>
    <property type="molecule type" value="Genomic_DNA"/>
</dbReference>
<evidence type="ECO:0000313" key="2">
    <source>
        <dbReference type="Proteomes" id="UP000593836"/>
    </source>
</evidence>